<evidence type="ECO:0000313" key="2">
    <source>
        <dbReference type="Proteomes" id="UP000030746"/>
    </source>
</evidence>
<dbReference type="HOGENOM" id="CLU_718217_0_0_1"/>
<gene>
    <name evidence="1" type="ORF">LOTGIDRAFT_159591</name>
</gene>
<proteinExistence type="predicted"/>
<dbReference type="GeneID" id="20238089"/>
<dbReference type="RefSeq" id="XP_009052343.1">
    <property type="nucleotide sequence ID" value="XM_009054095.1"/>
</dbReference>
<evidence type="ECO:0000313" key="1">
    <source>
        <dbReference type="EMBL" id="ESO96844.1"/>
    </source>
</evidence>
<dbReference type="EMBL" id="KB201362">
    <property type="protein sequence ID" value="ESO96844.1"/>
    <property type="molecule type" value="Genomic_DNA"/>
</dbReference>
<sequence length="385" mass="44087">MSFLSGSFSLDIFRRCDVGSMAIKHNYCTLGLRLRFQIIHLVHTNSGNFSLNHVGLMVSLLYIVITHIQIVITHTHIQIVITHIQIVITHIQIVITHIQIVITHIQIEITHIQIVITHIQIVRTHIQIEITDIQIEITHIRMQKTSMKFGQMTSFSGLKPPKPPCWRDFVQQGKKENNPTQLDISDSNKTFGNKLGSRVKVENNRSSSIPRPIKPTKRVRARIHRTRSEHLIHEEDLPETNMATSLANTRPKEFGLRKQFLEDRLNKEENTKRCQSWLQSIEACEPLDEIRYTHTNSKDVEGVVLEIPEETIWDGEGGDLKPPLNTSASSSETELHSWLMKQTGEPYVIDSDENLYRKEILEMTAGVHEQFIKDKSLGVDSGGLE</sequence>
<dbReference type="KEGG" id="lgi:LOTGIDRAFT_159591"/>
<organism evidence="1 2">
    <name type="scientific">Lottia gigantea</name>
    <name type="common">Giant owl limpet</name>
    <dbReference type="NCBI Taxonomy" id="225164"/>
    <lineage>
        <taxon>Eukaryota</taxon>
        <taxon>Metazoa</taxon>
        <taxon>Spiralia</taxon>
        <taxon>Lophotrochozoa</taxon>
        <taxon>Mollusca</taxon>
        <taxon>Gastropoda</taxon>
        <taxon>Patellogastropoda</taxon>
        <taxon>Lottioidea</taxon>
        <taxon>Lottiidae</taxon>
        <taxon>Lottia</taxon>
    </lineage>
</organism>
<dbReference type="CTD" id="20238089"/>
<reference evidence="1 2" key="1">
    <citation type="journal article" date="2013" name="Nature">
        <title>Insights into bilaterian evolution from three spiralian genomes.</title>
        <authorList>
            <person name="Simakov O."/>
            <person name="Marletaz F."/>
            <person name="Cho S.J."/>
            <person name="Edsinger-Gonzales E."/>
            <person name="Havlak P."/>
            <person name="Hellsten U."/>
            <person name="Kuo D.H."/>
            <person name="Larsson T."/>
            <person name="Lv J."/>
            <person name="Arendt D."/>
            <person name="Savage R."/>
            <person name="Osoegawa K."/>
            <person name="de Jong P."/>
            <person name="Grimwood J."/>
            <person name="Chapman J.A."/>
            <person name="Shapiro H."/>
            <person name="Aerts A."/>
            <person name="Otillar R.P."/>
            <person name="Terry A.Y."/>
            <person name="Boore J.L."/>
            <person name="Grigoriev I.V."/>
            <person name="Lindberg D.R."/>
            <person name="Seaver E.C."/>
            <person name="Weisblat D.A."/>
            <person name="Putnam N.H."/>
            <person name="Rokhsar D.S."/>
        </authorList>
    </citation>
    <scope>NUCLEOTIDE SEQUENCE [LARGE SCALE GENOMIC DNA]</scope>
</reference>
<dbReference type="Proteomes" id="UP000030746">
    <property type="component" value="Unassembled WGS sequence"/>
</dbReference>
<keyword evidence="2" id="KW-1185">Reference proteome</keyword>
<protein>
    <submittedName>
        <fullName evidence="1">Uncharacterized protein</fullName>
    </submittedName>
</protein>
<dbReference type="AlphaFoldDB" id="V4C5I2"/>
<dbReference type="OrthoDB" id="6154219at2759"/>
<name>V4C5I2_LOTGI</name>
<accession>V4C5I2</accession>